<proteinExistence type="predicted"/>
<dbReference type="Proteomes" id="UP000192674">
    <property type="component" value="Unassembled WGS sequence"/>
</dbReference>
<dbReference type="AlphaFoldDB" id="A0A1W2EZK0"/>
<accession>A0A1W2EZK0</accession>
<evidence type="ECO:0000313" key="1">
    <source>
        <dbReference type="EMBL" id="SMD15147.1"/>
    </source>
</evidence>
<keyword evidence="1" id="KW-0808">Transferase</keyword>
<sequence length="288" mass="30614">MMIPQEYLKARAVLLDALDGLGPHRDAVVLVGAQAVYVHAGGADFVTAPTTTDADLALVPDRLADEPSIVEAMRAAGFVPGSQPGTWLGPGQIAVDLMAPEALCGRGGRRSANLRPPHDDKFTARRTFGLEAAVIDNESRTIKALASGDPRSFEIKVAGPAALIVSKVIKVAERRDQPHRLKPKDGLDVLRLLRAVDTASLAQRFGQLASNSLAGEVVEQTVRDLRELAAGPEDLLPVLAADAEIGLGDRDEIKMSMVALVDELLGAFEVRPTASEAPESGERRIFVP</sequence>
<gene>
    <name evidence="1" type="ORF">SAMN05661093_05215</name>
</gene>
<organism evidence="1 2">
    <name type="scientific">Kibdelosporangium aridum</name>
    <dbReference type="NCBI Taxonomy" id="2030"/>
    <lineage>
        <taxon>Bacteria</taxon>
        <taxon>Bacillati</taxon>
        <taxon>Actinomycetota</taxon>
        <taxon>Actinomycetes</taxon>
        <taxon>Pseudonocardiales</taxon>
        <taxon>Pseudonocardiaceae</taxon>
        <taxon>Kibdelosporangium</taxon>
    </lineage>
</organism>
<keyword evidence="2" id="KW-1185">Reference proteome</keyword>
<evidence type="ECO:0000313" key="2">
    <source>
        <dbReference type="Proteomes" id="UP000192674"/>
    </source>
</evidence>
<dbReference type="EMBL" id="FWXV01000004">
    <property type="protein sequence ID" value="SMD15147.1"/>
    <property type="molecule type" value="Genomic_DNA"/>
</dbReference>
<protein>
    <submittedName>
        <fullName evidence="1">Nucleotidyltransferase</fullName>
    </submittedName>
</protein>
<dbReference type="RefSeq" id="WP_200825693.1">
    <property type="nucleotide sequence ID" value="NZ_FWXV01000004.1"/>
</dbReference>
<reference evidence="1 2" key="1">
    <citation type="submission" date="2017-04" db="EMBL/GenBank/DDBJ databases">
        <authorList>
            <person name="Afonso C.L."/>
            <person name="Miller P.J."/>
            <person name="Scott M.A."/>
            <person name="Spackman E."/>
            <person name="Goraichik I."/>
            <person name="Dimitrov K.M."/>
            <person name="Suarez D.L."/>
            <person name="Swayne D.E."/>
        </authorList>
    </citation>
    <scope>NUCLEOTIDE SEQUENCE [LARGE SCALE GENOMIC DNA]</scope>
    <source>
        <strain evidence="1 2">DSM 43828</strain>
    </source>
</reference>
<name>A0A1W2EZK0_KIBAR</name>
<dbReference type="GO" id="GO:0016740">
    <property type="term" value="F:transferase activity"/>
    <property type="evidence" value="ECO:0007669"/>
    <property type="project" value="UniProtKB-KW"/>
</dbReference>